<dbReference type="EMBL" id="LSSL01000230">
    <property type="protein sequence ID" value="OLY85120.1"/>
    <property type="molecule type" value="Genomic_DNA"/>
</dbReference>
<accession>A0A1R0H7G2</accession>
<gene>
    <name evidence="2" type="ORF">AYI68_g700</name>
</gene>
<feature type="compositionally biased region" description="Basic and acidic residues" evidence="1">
    <location>
        <begin position="231"/>
        <end position="248"/>
    </location>
</feature>
<feature type="compositionally biased region" description="Basic and acidic residues" evidence="1">
    <location>
        <begin position="188"/>
        <end position="200"/>
    </location>
</feature>
<feature type="compositionally biased region" description="Low complexity" evidence="1">
    <location>
        <begin position="384"/>
        <end position="403"/>
    </location>
</feature>
<comment type="caution">
    <text evidence="2">The sequence shown here is derived from an EMBL/GenBank/DDBJ whole genome shotgun (WGS) entry which is preliminary data.</text>
</comment>
<protein>
    <submittedName>
        <fullName evidence="2">Uncharacterized protein</fullName>
    </submittedName>
</protein>
<name>A0A1R0H7G2_9FUNG</name>
<dbReference type="Proteomes" id="UP000187455">
    <property type="component" value="Unassembled WGS sequence"/>
</dbReference>
<proteinExistence type="predicted"/>
<evidence type="ECO:0000313" key="2">
    <source>
        <dbReference type="EMBL" id="OLY85120.1"/>
    </source>
</evidence>
<organism evidence="2 3">
    <name type="scientific">Smittium mucronatum</name>
    <dbReference type="NCBI Taxonomy" id="133383"/>
    <lineage>
        <taxon>Eukaryota</taxon>
        <taxon>Fungi</taxon>
        <taxon>Fungi incertae sedis</taxon>
        <taxon>Zoopagomycota</taxon>
        <taxon>Kickxellomycotina</taxon>
        <taxon>Harpellomycetes</taxon>
        <taxon>Harpellales</taxon>
        <taxon>Legeriomycetaceae</taxon>
        <taxon>Smittium</taxon>
    </lineage>
</organism>
<sequence>MSYSRLFEQDSLSSLSELDSEEDYIDVESPFSIQSDENESVSLILSADIHKSLLSGTSALDSQLICSKCHDLVSVSNLKFKAPKGNKQFCGDCISNSPNITKIKLNCDLKNNNDTLILKDGAESEHKEKYSDTNLHGSDTLIPEEDRKSIYDISDEDISGEPDKIKNSISTKNKKKIICTSDQEFSHDDLSSFEESDFKEPVLNSGGDSDWDEDFKEAVPKKKKEKKTKNKPCDKNSKKSHILGEKEVNLSSRDTFLKKDSGPGFSNTEDNSKTKKVVDSLEKQDKQNILKGKDESSIHIKNANISKDFTKEDIGINTAFKANNNVAKIASLDTSLPKSKSNIITQGSSKYSPISVRKTLSDIKQPKRLNVHPITSPRKTFKCPSFSSPNSTKPSNTPYSPTKNNPETITRPHSGTASINFGASLKLSGFKRPSIDGHVTMMSGPRRVGLSRRFVSKTKDSSLHPYLNKSKQ</sequence>
<feature type="region of interest" description="Disordered" evidence="1">
    <location>
        <begin position="451"/>
        <end position="472"/>
    </location>
</feature>
<keyword evidence="3" id="KW-1185">Reference proteome</keyword>
<feature type="compositionally biased region" description="Basic and acidic residues" evidence="1">
    <location>
        <begin position="270"/>
        <end position="280"/>
    </location>
</feature>
<feature type="region of interest" description="Disordered" evidence="1">
    <location>
        <begin position="188"/>
        <end position="280"/>
    </location>
</feature>
<evidence type="ECO:0000313" key="3">
    <source>
        <dbReference type="Proteomes" id="UP000187455"/>
    </source>
</evidence>
<dbReference type="AlphaFoldDB" id="A0A1R0H7G2"/>
<feature type="compositionally biased region" description="Polar residues" evidence="1">
    <location>
        <begin position="404"/>
        <end position="417"/>
    </location>
</feature>
<feature type="region of interest" description="Disordered" evidence="1">
    <location>
        <begin position="362"/>
        <end position="417"/>
    </location>
</feature>
<feature type="compositionally biased region" description="Basic residues" evidence="1">
    <location>
        <begin position="221"/>
        <end position="230"/>
    </location>
</feature>
<reference evidence="2 3" key="1">
    <citation type="journal article" date="2016" name="Mol. Biol. Evol.">
        <title>Genome-Wide Survey of Gut Fungi (Harpellales) Reveals the First Horizontally Transferred Ubiquitin Gene from a Mosquito Host.</title>
        <authorList>
            <person name="Wang Y."/>
            <person name="White M.M."/>
            <person name="Kvist S."/>
            <person name="Moncalvo J.M."/>
        </authorList>
    </citation>
    <scope>NUCLEOTIDE SEQUENCE [LARGE SCALE GENOMIC DNA]</scope>
    <source>
        <strain evidence="2 3">ALG-7-W6</strain>
    </source>
</reference>
<evidence type="ECO:0000256" key="1">
    <source>
        <dbReference type="SAM" id="MobiDB-lite"/>
    </source>
</evidence>